<evidence type="ECO:0000313" key="2">
    <source>
        <dbReference type="Proteomes" id="UP001212841"/>
    </source>
</evidence>
<evidence type="ECO:0000313" key="1">
    <source>
        <dbReference type="EMBL" id="KAJ3049738.1"/>
    </source>
</evidence>
<protein>
    <recommendedName>
        <fullName evidence="3">BTB domain-containing protein</fullName>
    </recommendedName>
</protein>
<dbReference type="Proteomes" id="UP001212841">
    <property type="component" value="Unassembled WGS sequence"/>
</dbReference>
<keyword evidence="2" id="KW-1185">Reference proteome</keyword>
<dbReference type="EMBL" id="JADGJD010000601">
    <property type="protein sequence ID" value="KAJ3049738.1"/>
    <property type="molecule type" value="Genomic_DNA"/>
</dbReference>
<sequence length="168" mass="18954">MSTSANREDYSDLVDLDVGGKHFRTTRTTLAIPEVFQIILDYLRTATIDQHLPADQDQRHHLLLLLPKEAENFQLTGLCDLLIGSYPTTSQNTAHTYPTLSPGTDEEVDFSALSTDQAVALRDFVDEENQKIAADGSNYCYEVQMVYALRDDETFSAFLLLMRTDPYP</sequence>
<evidence type="ECO:0008006" key="3">
    <source>
        <dbReference type="Google" id="ProtNLM"/>
    </source>
</evidence>
<accession>A0AAD5S947</accession>
<reference evidence="1" key="1">
    <citation type="submission" date="2020-05" db="EMBL/GenBank/DDBJ databases">
        <title>Phylogenomic resolution of chytrid fungi.</title>
        <authorList>
            <person name="Stajich J.E."/>
            <person name="Amses K."/>
            <person name="Simmons R."/>
            <person name="Seto K."/>
            <person name="Myers J."/>
            <person name="Bonds A."/>
            <person name="Quandt C.A."/>
            <person name="Barry K."/>
            <person name="Liu P."/>
            <person name="Grigoriev I."/>
            <person name="Longcore J.E."/>
            <person name="James T.Y."/>
        </authorList>
    </citation>
    <scope>NUCLEOTIDE SEQUENCE</scope>
    <source>
        <strain evidence="1">JEL0318</strain>
    </source>
</reference>
<gene>
    <name evidence="1" type="ORF">HK097_009296</name>
</gene>
<dbReference type="SUPFAM" id="SSF54695">
    <property type="entry name" value="POZ domain"/>
    <property type="match status" value="1"/>
</dbReference>
<comment type="caution">
    <text evidence="1">The sequence shown here is derived from an EMBL/GenBank/DDBJ whole genome shotgun (WGS) entry which is preliminary data.</text>
</comment>
<dbReference type="AlphaFoldDB" id="A0AAD5S947"/>
<name>A0AAD5S947_9FUNG</name>
<proteinExistence type="predicted"/>
<organism evidence="1 2">
    <name type="scientific">Rhizophlyctis rosea</name>
    <dbReference type="NCBI Taxonomy" id="64517"/>
    <lineage>
        <taxon>Eukaryota</taxon>
        <taxon>Fungi</taxon>
        <taxon>Fungi incertae sedis</taxon>
        <taxon>Chytridiomycota</taxon>
        <taxon>Chytridiomycota incertae sedis</taxon>
        <taxon>Chytridiomycetes</taxon>
        <taxon>Rhizophlyctidales</taxon>
        <taxon>Rhizophlyctidaceae</taxon>
        <taxon>Rhizophlyctis</taxon>
    </lineage>
</organism>
<dbReference type="InterPro" id="IPR011333">
    <property type="entry name" value="SKP1/BTB/POZ_sf"/>
</dbReference>